<evidence type="ECO:0000313" key="3">
    <source>
        <dbReference type="EMBL" id="KAK4417230.1"/>
    </source>
</evidence>
<dbReference type="PANTHER" id="PTHR46450:SF1">
    <property type="entry name" value="INACTIVE HISTONE-LYSINE N-METHYLTRANSFERASE SUVR1-RELATED"/>
    <property type="match status" value="1"/>
</dbReference>
<evidence type="ECO:0000256" key="1">
    <source>
        <dbReference type="SAM" id="MobiDB-lite"/>
    </source>
</evidence>
<dbReference type="InterPro" id="IPR046341">
    <property type="entry name" value="SET_dom_sf"/>
</dbReference>
<feature type="domain" description="Pre-SET" evidence="2">
    <location>
        <begin position="466"/>
        <end position="569"/>
    </location>
</feature>
<comment type="caution">
    <text evidence="3">The sequence shown here is derived from an EMBL/GenBank/DDBJ whole genome shotgun (WGS) entry which is preliminary data.</text>
</comment>
<gene>
    <name evidence="3" type="ORF">Salat_2548600</name>
</gene>
<feature type="region of interest" description="Disordered" evidence="1">
    <location>
        <begin position="345"/>
        <end position="365"/>
    </location>
</feature>
<evidence type="ECO:0000259" key="2">
    <source>
        <dbReference type="PROSITE" id="PS50867"/>
    </source>
</evidence>
<proteinExistence type="predicted"/>
<dbReference type="GO" id="GO:0005634">
    <property type="term" value="C:nucleus"/>
    <property type="evidence" value="ECO:0007669"/>
    <property type="project" value="InterPro"/>
</dbReference>
<dbReference type="EMBL" id="JACGWO010000010">
    <property type="protein sequence ID" value="KAK4417230.1"/>
    <property type="molecule type" value="Genomic_DNA"/>
</dbReference>
<protein>
    <submittedName>
        <fullName evidence="3">Inactive histone-lysine N-methyltransferase SUVR2</fullName>
    </submittedName>
</protein>
<keyword evidence="4" id="KW-1185">Reference proteome</keyword>
<reference evidence="3" key="2">
    <citation type="journal article" date="2024" name="Plant">
        <title>Genomic evolution and insights into agronomic trait innovations of Sesamum species.</title>
        <authorList>
            <person name="Miao H."/>
            <person name="Wang L."/>
            <person name="Qu L."/>
            <person name="Liu H."/>
            <person name="Sun Y."/>
            <person name="Le M."/>
            <person name="Wang Q."/>
            <person name="Wei S."/>
            <person name="Zheng Y."/>
            <person name="Lin W."/>
            <person name="Duan Y."/>
            <person name="Cao H."/>
            <person name="Xiong S."/>
            <person name="Wang X."/>
            <person name="Wei L."/>
            <person name="Li C."/>
            <person name="Ma Q."/>
            <person name="Ju M."/>
            <person name="Zhao R."/>
            <person name="Li G."/>
            <person name="Mu C."/>
            <person name="Tian Q."/>
            <person name="Mei H."/>
            <person name="Zhang T."/>
            <person name="Gao T."/>
            <person name="Zhang H."/>
        </authorList>
    </citation>
    <scope>NUCLEOTIDE SEQUENCE</scope>
    <source>
        <strain evidence="3">3651</strain>
    </source>
</reference>
<dbReference type="GO" id="GO:0042054">
    <property type="term" value="F:histone methyltransferase activity"/>
    <property type="evidence" value="ECO:0007669"/>
    <property type="project" value="InterPro"/>
</dbReference>
<dbReference type="Gene3D" id="2.170.270.10">
    <property type="entry name" value="SET domain"/>
    <property type="match status" value="1"/>
</dbReference>
<dbReference type="PANTHER" id="PTHR46450">
    <property type="entry name" value="INACTIVE HISTONE-LYSINE N-METHYLTRANSFERASE SUVR1-RELATED"/>
    <property type="match status" value="1"/>
</dbReference>
<dbReference type="SMART" id="SM00468">
    <property type="entry name" value="PreSET"/>
    <property type="match status" value="1"/>
</dbReference>
<evidence type="ECO:0000313" key="4">
    <source>
        <dbReference type="Proteomes" id="UP001293254"/>
    </source>
</evidence>
<accession>A0AAE2CCQ2</accession>
<dbReference type="GO" id="GO:0008270">
    <property type="term" value="F:zinc ion binding"/>
    <property type="evidence" value="ECO:0007669"/>
    <property type="project" value="InterPro"/>
</dbReference>
<organism evidence="3 4">
    <name type="scientific">Sesamum alatum</name>
    <dbReference type="NCBI Taxonomy" id="300844"/>
    <lineage>
        <taxon>Eukaryota</taxon>
        <taxon>Viridiplantae</taxon>
        <taxon>Streptophyta</taxon>
        <taxon>Embryophyta</taxon>
        <taxon>Tracheophyta</taxon>
        <taxon>Spermatophyta</taxon>
        <taxon>Magnoliopsida</taxon>
        <taxon>eudicotyledons</taxon>
        <taxon>Gunneridae</taxon>
        <taxon>Pentapetalae</taxon>
        <taxon>asterids</taxon>
        <taxon>lamiids</taxon>
        <taxon>Lamiales</taxon>
        <taxon>Pedaliaceae</taxon>
        <taxon>Sesamum</taxon>
    </lineage>
</organism>
<feature type="compositionally biased region" description="Pro residues" evidence="1">
    <location>
        <begin position="349"/>
        <end position="358"/>
    </location>
</feature>
<sequence>MMVRINLWCFSLSSSFSHFSSPVKTLKTTARERKDDQSEGFCGLDEGETVESAQAGRTQGCERDRPDGAHVQGGICGRSSGAQSHPMRLRDRGTGAVSPQIPSGEKRPIPDSSSRALPLKEHKVEPGVILSPKKRSNASLSKPKDEPVTEDMTCLEDAGVITHPNVLNGGDSSSGHGMLTENYSPEPRRHCHLVSEKETAHGTATPDEPRNNGERAMISVECSSNLEIASSPSGEVKISLSYNLGPGRPDFRMPSLEAVLKSVEDKCLRSPKTLDLNVSVMTLMTEMCQCFLKLGTGSNSQPTETMDVTPIIDSVIKSSAADALGAAGLHFSSLNGLVDLQSGAEVPRPKTPVLPPPSDSVNDGPQLNKIDAGNEILTNRGNQENYAEEGNGLSLEVVHQPQVAPEIIRSLHDVVDIAKGQEKVVITLVNDVNDECPPSFHYIPQNAAFQNAYVNFSLARVGDNNSSANCSGDFLSLSTPCACANETGGEFAYTTDGLVREELLKECISMNRDPKKHCQFFCKECPLERSKCEDIIEPCKGHLVRKFIKECWWKCGCNKQCGNRVVQRGISRNLQVYMTPEGKGPIRTLEDLPKGAFVCEYVGEVLTNAELFEHVLRSPKGEKHSYPAS</sequence>
<dbReference type="SUPFAM" id="SSF82199">
    <property type="entry name" value="SET domain"/>
    <property type="match status" value="1"/>
</dbReference>
<dbReference type="Proteomes" id="UP001293254">
    <property type="component" value="Unassembled WGS sequence"/>
</dbReference>
<feature type="region of interest" description="Disordered" evidence="1">
    <location>
        <begin position="30"/>
        <end position="149"/>
    </location>
</feature>
<dbReference type="AlphaFoldDB" id="A0AAE2CCQ2"/>
<dbReference type="Pfam" id="PF05033">
    <property type="entry name" value="Pre-SET"/>
    <property type="match status" value="1"/>
</dbReference>
<dbReference type="PROSITE" id="PS50867">
    <property type="entry name" value="PRE_SET"/>
    <property type="match status" value="1"/>
</dbReference>
<name>A0AAE2CCQ2_9LAMI</name>
<reference evidence="3" key="1">
    <citation type="submission" date="2020-06" db="EMBL/GenBank/DDBJ databases">
        <authorList>
            <person name="Li T."/>
            <person name="Hu X."/>
            <person name="Zhang T."/>
            <person name="Song X."/>
            <person name="Zhang H."/>
            <person name="Dai N."/>
            <person name="Sheng W."/>
            <person name="Hou X."/>
            <person name="Wei L."/>
        </authorList>
    </citation>
    <scope>NUCLEOTIDE SEQUENCE</scope>
    <source>
        <strain evidence="3">3651</strain>
        <tissue evidence="3">Leaf</tissue>
    </source>
</reference>
<dbReference type="InterPro" id="IPR007728">
    <property type="entry name" value="Pre-SET_dom"/>
</dbReference>